<reference evidence="3" key="1">
    <citation type="submission" date="2019-11" db="EMBL/GenBank/DDBJ databases">
        <authorList>
            <person name="Feng L."/>
        </authorList>
    </citation>
    <scope>NUCLEOTIDE SEQUENCE</scope>
    <source>
        <strain evidence="3">CParaputrificumLFYP93</strain>
    </source>
</reference>
<feature type="domain" description="YcxB-like C-terminal" evidence="2">
    <location>
        <begin position="104"/>
        <end position="161"/>
    </location>
</feature>
<feature type="transmembrane region" description="Helical" evidence="1">
    <location>
        <begin position="55"/>
        <end position="73"/>
    </location>
</feature>
<gene>
    <name evidence="3" type="ORF">CPLFYP93_02690</name>
</gene>
<keyword evidence="1" id="KW-1133">Transmembrane helix</keyword>
<accession>A0A6N3FRR7</accession>
<evidence type="ECO:0000256" key="1">
    <source>
        <dbReference type="SAM" id="Phobius"/>
    </source>
</evidence>
<evidence type="ECO:0000259" key="2">
    <source>
        <dbReference type="Pfam" id="PF14317"/>
    </source>
</evidence>
<dbReference type="Pfam" id="PF14317">
    <property type="entry name" value="YcxB"/>
    <property type="match status" value="1"/>
</dbReference>
<evidence type="ECO:0000313" key="3">
    <source>
        <dbReference type="EMBL" id="VYU54912.1"/>
    </source>
</evidence>
<protein>
    <recommendedName>
        <fullName evidence="2">YcxB-like C-terminal domain-containing protein</fullName>
    </recommendedName>
</protein>
<feature type="transmembrane region" description="Helical" evidence="1">
    <location>
        <begin position="30"/>
        <end position="49"/>
    </location>
</feature>
<dbReference type="AlphaFoldDB" id="A0A6N3FRR7"/>
<dbReference type="RefSeq" id="WP_156562134.1">
    <property type="nucleotide sequence ID" value="NZ_CACRTV010000063.1"/>
</dbReference>
<organism evidence="3">
    <name type="scientific">Clostridium paraputrificum</name>
    <dbReference type="NCBI Taxonomy" id="29363"/>
    <lineage>
        <taxon>Bacteria</taxon>
        <taxon>Bacillati</taxon>
        <taxon>Bacillota</taxon>
        <taxon>Clostridia</taxon>
        <taxon>Eubacteriales</taxon>
        <taxon>Clostridiaceae</taxon>
        <taxon>Clostridium</taxon>
    </lineage>
</organism>
<keyword evidence="1" id="KW-0812">Transmembrane</keyword>
<dbReference type="InterPro" id="IPR025588">
    <property type="entry name" value="YcxB-like_C"/>
</dbReference>
<proteinExistence type="predicted"/>
<name>A0A6N3FRR7_9CLOT</name>
<dbReference type="EMBL" id="CACRTV010000063">
    <property type="protein sequence ID" value="VYU54912.1"/>
    <property type="molecule type" value="Genomic_DNA"/>
</dbReference>
<sequence length="167" mass="19433">MNTLFENEYVLTKEFLVEIAKYSIKKWYKFLCYIMAIIGVIFGIIAIMLDFNIGCLIISCGLTLFCIIWISNFHKFVGSKAYKEQEVLNNYKPLRKVLKFYCDSFEVVSANGAKTIILYKNIKNICKSDSFLILNSENKIIVAIKKDCFTKGTYEEFKKFIFEKCHG</sequence>
<keyword evidence="1" id="KW-0472">Membrane</keyword>